<dbReference type="VEuPathDB" id="MicrosporidiaDB:TUBRATIS_20370"/>
<name>A0A437AJZ5_9MICR</name>
<dbReference type="EMBL" id="RCSS01000500">
    <property type="protein sequence ID" value="RVD91511.1"/>
    <property type="molecule type" value="Genomic_DNA"/>
</dbReference>
<accession>A0A437AJZ5</accession>
<comment type="caution">
    <text evidence="1">The sequence shown here is derived from an EMBL/GenBank/DDBJ whole genome shotgun (WGS) entry which is preliminary data.</text>
</comment>
<dbReference type="AlphaFoldDB" id="A0A437AJZ5"/>
<organism evidence="1 2">
    <name type="scientific">Tubulinosema ratisbonensis</name>
    <dbReference type="NCBI Taxonomy" id="291195"/>
    <lineage>
        <taxon>Eukaryota</taxon>
        <taxon>Fungi</taxon>
        <taxon>Fungi incertae sedis</taxon>
        <taxon>Microsporidia</taxon>
        <taxon>Tubulinosematoidea</taxon>
        <taxon>Tubulinosematidae</taxon>
        <taxon>Tubulinosema</taxon>
    </lineage>
</organism>
<dbReference type="Proteomes" id="UP000282876">
    <property type="component" value="Unassembled WGS sequence"/>
</dbReference>
<gene>
    <name evidence="1" type="ORF">TUBRATIS_20370</name>
</gene>
<reference evidence="1 2" key="1">
    <citation type="submission" date="2018-10" db="EMBL/GenBank/DDBJ databases">
        <title>Draft genome sequence of the microsporidian Tubulinosema ratisbonensis.</title>
        <authorList>
            <person name="Polonais V."/>
            <person name="Peyretaillade E."/>
            <person name="Niehus S."/>
            <person name="Wawrzyniak I."/>
            <person name="Franchet A."/>
            <person name="Gaspin C."/>
            <person name="Reichstadt M."/>
            <person name="Belser C."/>
            <person name="Labadie K."/>
            <person name="Delbac F."/>
            <person name="Ferrandon D."/>
        </authorList>
    </citation>
    <scope>NUCLEOTIDE SEQUENCE [LARGE SCALE GENOMIC DNA]</scope>
    <source>
        <strain evidence="1 2">Franzen</strain>
    </source>
</reference>
<dbReference type="SUPFAM" id="SSF50978">
    <property type="entry name" value="WD40 repeat-like"/>
    <property type="match status" value="1"/>
</dbReference>
<evidence type="ECO:0000313" key="1">
    <source>
        <dbReference type="EMBL" id="RVD91511.1"/>
    </source>
</evidence>
<dbReference type="OrthoDB" id="2188086at2759"/>
<feature type="non-terminal residue" evidence="1">
    <location>
        <position position="1"/>
    </location>
</feature>
<dbReference type="InterPro" id="IPR036322">
    <property type="entry name" value="WD40_repeat_dom_sf"/>
</dbReference>
<protein>
    <submittedName>
        <fullName evidence="1">Uncharacterized protein</fullName>
    </submittedName>
</protein>
<evidence type="ECO:0000313" key="2">
    <source>
        <dbReference type="Proteomes" id="UP000282876"/>
    </source>
</evidence>
<sequence>EKKEETYKKETKNNIEEIIKNNNLKKLLEEMRIRYTSSLMINKSPPSPESFKLICELVKFDLGLFKKAFKTLNSHYKKNNPDDPFYKEFKNNIELKKKFGTQINSIIKDNKFIVVGEESGSITFLKKDTLFDIKIQSPVHKISFLEKVDDVKYLLVTDKNGFAYILNNNKILFTIKVRDSFVYGIGNVNHIYFAGYDNRITLFNKINDEYVKVFQKDYHTSEIISFIKKGKRCLALSKDGIFSEESHGYVSKMTLFPKEVKYFNDLLIYKENNDLHFYKFDKERKKETKKNLFY</sequence>
<proteinExistence type="predicted"/>
<keyword evidence="2" id="KW-1185">Reference proteome</keyword>